<protein>
    <submittedName>
        <fullName evidence="1">Uncharacterized protein</fullName>
    </submittedName>
</protein>
<evidence type="ECO:0000313" key="2">
    <source>
        <dbReference type="Proteomes" id="UP000016936"/>
    </source>
</evidence>
<dbReference type="EMBL" id="KB445569">
    <property type="protein sequence ID" value="EMD97431.1"/>
    <property type="molecule type" value="Genomic_DNA"/>
</dbReference>
<dbReference type="HOGENOM" id="CLU_2170819_0_0_1"/>
<name>M2UV58_COCH5</name>
<accession>M2UV58</accession>
<gene>
    <name evidence="1" type="ORF">COCHEDRAFT_27229</name>
</gene>
<proteinExistence type="predicted"/>
<dbReference type="Proteomes" id="UP000016936">
    <property type="component" value="Unassembled WGS sequence"/>
</dbReference>
<reference evidence="1 2" key="1">
    <citation type="journal article" date="2012" name="PLoS Pathog.">
        <title>Diverse lifestyles and strategies of plant pathogenesis encoded in the genomes of eighteen Dothideomycetes fungi.</title>
        <authorList>
            <person name="Ohm R.A."/>
            <person name="Feau N."/>
            <person name="Henrissat B."/>
            <person name="Schoch C.L."/>
            <person name="Horwitz B.A."/>
            <person name="Barry K.W."/>
            <person name="Condon B.J."/>
            <person name="Copeland A.C."/>
            <person name="Dhillon B."/>
            <person name="Glaser F."/>
            <person name="Hesse C.N."/>
            <person name="Kosti I."/>
            <person name="LaButti K."/>
            <person name="Lindquist E.A."/>
            <person name="Lucas S."/>
            <person name="Salamov A.A."/>
            <person name="Bradshaw R.E."/>
            <person name="Ciuffetti L."/>
            <person name="Hamelin R.C."/>
            <person name="Kema G.H.J."/>
            <person name="Lawrence C."/>
            <person name="Scott J.A."/>
            <person name="Spatafora J.W."/>
            <person name="Turgeon B.G."/>
            <person name="de Wit P.J.G.M."/>
            <person name="Zhong S."/>
            <person name="Goodwin S.B."/>
            <person name="Grigoriev I.V."/>
        </authorList>
    </citation>
    <scope>NUCLEOTIDE SEQUENCE [LARGE SCALE GENOMIC DNA]</scope>
    <source>
        <strain evidence="2">C5 / ATCC 48332 / race O</strain>
    </source>
</reference>
<keyword evidence="2" id="KW-1185">Reference proteome</keyword>
<organism evidence="1 2">
    <name type="scientific">Cochliobolus heterostrophus (strain C5 / ATCC 48332 / race O)</name>
    <name type="common">Southern corn leaf blight fungus</name>
    <name type="synonym">Bipolaris maydis</name>
    <dbReference type="NCBI Taxonomy" id="701091"/>
    <lineage>
        <taxon>Eukaryota</taxon>
        <taxon>Fungi</taxon>
        <taxon>Dikarya</taxon>
        <taxon>Ascomycota</taxon>
        <taxon>Pezizomycotina</taxon>
        <taxon>Dothideomycetes</taxon>
        <taxon>Pleosporomycetidae</taxon>
        <taxon>Pleosporales</taxon>
        <taxon>Pleosporineae</taxon>
        <taxon>Pleosporaceae</taxon>
        <taxon>Bipolaris</taxon>
    </lineage>
</organism>
<dbReference type="AlphaFoldDB" id="M2UV58"/>
<sequence>MPRDLTSIRIVDKYAYMDNVNACAIYLVGTRIMLERGSGLSEDTRRWLSGEIDLINEAINATEPTIELWNKESKAWMGLILWFFGRELGVYGRVRARRRRLVVRVDAAGV</sequence>
<evidence type="ECO:0000313" key="1">
    <source>
        <dbReference type="EMBL" id="EMD97431.1"/>
    </source>
</evidence>
<reference evidence="2" key="2">
    <citation type="journal article" date="2013" name="PLoS Genet.">
        <title>Comparative genome structure, secondary metabolite, and effector coding capacity across Cochliobolus pathogens.</title>
        <authorList>
            <person name="Condon B.J."/>
            <person name="Leng Y."/>
            <person name="Wu D."/>
            <person name="Bushley K.E."/>
            <person name="Ohm R.A."/>
            <person name="Otillar R."/>
            <person name="Martin J."/>
            <person name="Schackwitz W."/>
            <person name="Grimwood J."/>
            <person name="MohdZainudin N."/>
            <person name="Xue C."/>
            <person name="Wang R."/>
            <person name="Manning V.A."/>
            <person name="Dhillon B."/>
            <person name="Tu Z.J."/>
            <person name="Steffenson B.J."/>
            <person name="Salamov A."/>
            <person name="Sun H."/>
            <person name="Lowry S."/>
            <person name="LaButti K."/>
            <person name="Han J."/>
            <person name="Copeland A."/>
            <person name="Lindquist E."/>
            <person name="Barry K."/>
            <person name="Schmutz J."/>
            <person name="Baker S.E."/>
            <person name="Ciuffetti L.M."/>
            <person name="Grigoriev I.V."/>
            <person name="Zhong S."/>
            <person name="Turgeon B.G."/>
        </authorList>
    </citation>
    <scope>NUCLEOTIDE SEQUENCE [LARGE SCALE GENOMIC DNA]</scope>
    <source>
        <strain evidence="2">C5 / ATCC 48332 / race O</strain>
    </source>
</reference>